<gene>
    <name evidence="1" type="ORF">OXU80_25220</name>
</gene>
<name>A0ACD4NMK2_9HYPH</name>
<sequence>MSMTPGDVRSDQAERGRLTIAAAVVLAVLAWLCAALPAGAQAQAQAEPPILAQSVAEGRLPPMRERLPSEPLVTDLAAMDREPGVYGGTLRILEAQARDTRRMVVFGYARLAGTVPDGSIQPDIARAIDVEEGRRFTIHLRAGHRWSDGEPFTAEDFRYYWEDVVNDPKLGKNGLPRELLVDGKGPTVTFLDPLTIRYEWGKPNPLFLPAMAGSLPLEIFRPAHYLKRFHAKYADPAELERLVAEAGQRNWVALHFKLDQSYKNTNPELPSLQPWVLATEPPADRYVFRRNPYFHRVDAAGRQLPYIDEVAMTIAGAGLIPAKVAGGEADLQANFLNFGNYAFIKRAAERQDYEVRRWRSGRGSRVALYPNLTVADPAWRAILRDVRFRRALSLAINREDINQVVYYGLARPSNDTVLAGTRLFEPDLATRWAGHDPAAADALLDAMGLGTRNGAGIRLRPDGEPVTIVLETAGEEAEQSDVLQLVTEDLARVGIGLIVKPVERDTLERRLAAGSTVMAVAPGLENGAPVPSDAPDELAPTTSAQFQWPDWGLNFESAGRLGSAPDLPFAAELVRLATAWRATIDPDGQAEIWRRMLEINADEMVRIGLVADVDQVVVVSNALRNVPETALFNFNPGAFFGMHRPDTFFFAPADQVAARAPEARP</sequence>
<reference evidence="1" key="1">
    <citation type="submission" date="2022-11" db="EMBL/GenBank/DDBJ databases">
        <title>beta-Carotene-producing bacterium, Jeongeuplla avenae sp. nov., alleviates the salt stress of Arabidopsis seedlings.</title>
        <authorList>
            <person name="Jiang L."/>
            <person name="Lee J."/>
        </authorList>
    </citation>
    <scope>NUCLEOTIDE SEQUENCE</scope>
    <source>
        <strain evidence="1">DY_R2A_6</strain>
    </source>
</reference>
<evidence type="ECO:0000313" key="2">
    <source>
        <dbReference type="Proteomes" id="UP001163223"/>
    </source>
</evidence>
<organism evidence="1 2">
    <name type="scientific">Antarcticirhabdus aurantiaca</name>
    <dbReference type="NCBI Taxonomy" id="2606717"/>
    <lineage>
        <taxon>Bacteria</taxon>
        <taxon>Pseudomonadati</taxon>
        <taxon>Pseudomonadota</taxon>
        <taxon>Alphaproteobacteria</taxon>
        <taxon>Hyphomicrobiales</taxon>
        <taxon>Aurantimonadaceae</taxon>
        <taxon>Antarcticirhabdus</taxon>
    </lineage>
</organism>
<evidence type="ECO:0000313" key="1">
    <source>
        <dbReference type="EMBL" id="WAJ28086.1"/>
    </source>
</evidence>
<accession>A0ACD4NMK2</accession>
<keyword evidence="2" id="KW-1185">Reference proteome</keyword>
<protein>
    <submittedName>
        <fullName evidence="1">ABC transporter substrate-binding protein</fullName>
    </submittedName>
</protein>
<dbReference type="Proteomes" id="UP001163223">
    <property type="component" value="Chromosome"/>
</dbReference>
<proteinExistence type="predicted"/>
<dbReference type="EMBL" id="CP113520">
    <property type="protein sequence ID" value="WAJ28086.1"/>
    <property type="molecule type" value="Genomic_DNA"/>
</dbReference>